<feature type="domain" description="Viral coat protein P2 C-terminal" evidence="2">
    <location>
        <begin position="156"/>
        <end position="276"/>
    </location>
</feature>
<dbReference type="Gene3D" id="2.60.120.730">
    <property type="match status" value="2"/>
</dbReference>
<sequence length="280" mass="30135">MARTLKTISTISAVVAGALVTITLPLGATYDQVLLGYTGVTLAQIKNIRVKVNNDVIQEFADGQALADFNKYYKRNSVAGLLDFYFKQPEMKTLAEQRMFGLGTANGMPKTPEQVPLMPAVTSATITFEIDAGAAAPNITCSAIQSDPAPLGNIIKFKRFPLSLNAGTNVIDNIPKGFDARIKAIHIVTAATVEKIVTKVDGTEIAELKQTIVEKIQVDNGRAPQADIYTTDYVMEGDMKQSISLLNVRDLRFHVECAAGTGASTYGEAVVEYIDTLKGA</sequence>
<name>A0A1E5IP76_SHECO</name>
<comment type="caution">
    <text evidence="3">The sequence shown here is derived from an EMBL/GenBank/DDBJ whole genome shotgun (WGS) entry which is preliminary data.</text>
</comment>
<reference evidence="3 4" key="1">
    <citation type="submission" date="2016-07" db="EMBL/GenBank/DDBJ databases">
        <title>Whole-genome of two Shewanella species isolated from a digestive organ of sea cucumber Apostichopus japonicus Selenka 1867.</title>
        <authorList>
            <person name="Hong H.-H."/>
            <person name="Choi H."/>
            <person name="Cheon S."/>
            <person name="Oh J.-S."/>
            <person name="Lee H.-G."/>
            <person name="Park C."/>
        </authorList>
    </citation>
    <scope>NUCLEOTIDE SEQUENCE [LARGE SCALE GENOMIC DNA]</scope>
    <source>
        <strain evidence="3 4">CSB03KR</strain>
    </source>
</reference>
<evidence type="ECO:0000313" key="3">
    <source>
        <dbReference type="EMBL" id="OEG72319.1"/>
    </source>
</evidence>
<dbReference type="InterPro" id="IPR057915">
    <property type="entry name" value="P2_C"/>
</dbReference>
<evidence type="ECO:0000259" key="1">
    <source>
        <dbReference type="Pfam" id="PF18628"/>
    </source>
</evidence>
<dbReference type="STRING" id="23.BEL05_04910"/>
<gene>
    <name evidence="3" type="ORF">BEL05_04910</name>
</gene>
<dbReference type="RefSeq" id="WP_069672131.1">
    <property type="nucleotide sequence ID" value="NZ_MCBT01000048.1"/>
</dbReference>
<dbReference type="AlphaFoldDB" id="A0A1E5IP76"/>
<dbReference type="Pfam" id="PF18628">
    <property type="entry name" value="P2_N"/>
    <property type="match status" value="1"/>
</dbReference>
<dbReference type="EMBL" id="MCBT01000048">
    <property type="protein sequence ID" value="OEG72319.1"/>
    <property type="molecule type" value="Genomic_DNA"/>
</dbReference>
<organism evidence="3 4">
    <name type="scientific">Shewanella colwelliana</name>
    <name type="common">Alteromonas colwelliana</name>
    <dbReference type="NCBI Taxonomy" id="23"/>
    <lineage>
        <taxon>Bacteria</taxon>
        <taxon>Pseudomonadati</taxon>
        <taxon>Pseudomonadota</taxon>
        <taxon>Gammaproteobacteria</taxon>
        <taxon>Alteromonadales</taxon>
        <taxon>Shewanellaceae</taxon>
        <taxon>Shewanella</taxon>
    </lineage>
</organism>
<feature type="domain" description="Viral coat protein P2 N-terminal" evidence="1">
    <location>
        <begin position="9"/>
        <end position="145"/>
    </location>
</feature>
<evidence type="ECO:0000259" key="2">
    <source>
        <dbReference type="Pfam" id="PF25513"/>
    </source>
</evidence>
<dbReference type="InterPro" id="IPR041377">
    <property type="entry name" value="P2_N"/>
</dbReference>
<accession>A0A1E5IP76</accession>
<dbReference type="Pfam" id="PF25513">
    <property type="entry name" value="P2_C"/>
    <property type="match status" value="1"/>
</dbReference>
<dbReference type="InterPro" id="IPR053751">
    <property type="entry name" value="Viral_Major_Capsid_sf"/>
</dbReference>
<dbReference type="Proteomes" id="UP000095230">
    <property type="component" value="Unassembled WGS sequence"/>
</dbReference>
<protein>
    <submittedName>
        <fullName evidence="3">Uncharacterized protein</fullName>
    </submittedName>
</protein>
<dbReference type="OrthoDB" id="5700771at2"/>
<evidence type="ECO:0000313" key="4">
    <source>
        <dbReference type="Proteomes" id="UP000095230"/>
    </source>
</evidence>
<proteinExistence type="predicted"/>